<evidence type="ECO:0000256" key="1">
    <source>
        <dbReference type="SAM" id="MobiDB-lite"/>
    </source>
</evidence>
<dbReference type="OrthoDB" id="3698359at2"/>
<accession>A0A561EJI1</accession>
<evidence type="ECO:0000313" key="3">
    <source>
        <dbReference type="EMBL" id="TWE15732.1"/>
    </source>
</evidence>
<keyword evidence="4" id="KW-1185">Reference proteome</keyword>
<dbReference type="Gene3D" id="3.40.50.1390">
    <property type="entry name" value="Resolvase, N-terminal catalytic domain"/>
    <property type="match status" value="1"/>
</dbReference>
<dbReference type="EMBL" id="VIVR01000001">
    <property type="protein sequence ID" value="TWE15732.1"/>
    <property type="molecule type" value="Genomic_DNA"/>
</dbReference>
<dbReference type="Proteomes" id="UP000318416">
    <property type="component" value="Unassembled WGS sequence"/>
</dbReference>
<feature type="region of interest" description="Disordered" evidence="1">
    <location>
        <begin position="197"/>
        <end position="216"/>
    </location>
</feature>
<dbReference type="GO" id="GO:0003677">
    <property type="term" value="F:DNA binding"/>
    <property type="evidence" value="ECO:0007669"/>
    <property type="project" value="InterPro"/>
</dbReference>
<dbReference type="AlphaFoldDB" id="A0A561EJI1"/>
<evidence type="ECO:0000313" key="4">
    <source>
        <dbReference type="Proteomes" id="UP000318416"/>
    </source>
</evidence>
<dbReference type="Pfam" id="PF00239">
    <property type="entry name" value="Resolvase"/>
    <property type="match status" value="1"/>
</dbReference>
<dbReference type="SUPFAM" id="SSF53041">
    <property type="entry name" value="Resolvase-like"/>
    <property type="match status" value="1"/>
</dbReference>
<gene>
    <name evidence="3" type="ORF">FB465_0659</name>
</gene>
<dbReference type="InterPro" id="IPR006119">
    <property type="entry name" value="Resolv_N"/>
</dbReference>
<dbReference type="InterPro" id="IPR036162">
    <property type="entry name" value="Resolvase-like_N_sf"/>
</dbReference>
<evidence type="ECO:0000259" key="2">
    <source>
        <dbReference type="Pfam" id="PF00239"/>
    </source>
</evidence>
<dbReference type="GO" id="GO:0000150">
    <property type="term" value="F:DNA strand exchange activity"/>
    <property type="evidence" value="ECO:0007669"/>
    <property type="project" value="InterPro"/>
</dbReference>
<proteinExistence type="predicted"/>
<dbReference type="RefSeq" id="WP_145787413.1">
    <property type="nucleotide sequence ID" value="NZ_BAAABR010000004.1"/>
</dbReference>
<sequence length="216" mass="23714">MSRLPRQGDTLVVPSLDRYGRSLKHLVNMVGELRGRKIGFSSLPQHVDEWSADLRSVHGCVRSTLRNYQGSVRQFCDVLTNPAYGWAEECLRLFGTHPVQVVHDWNAAVHADEAEGEPERRASFCARMWSASVSSWTGWPRHRGCGLLEEQQSALVGVLDEARVEAMARMRGRGCGGSVRSAGPARAVRRLLAERQAGGGPRVCRNAPSGRPTATG</sequence>
<reference evidence="3 4" key="1">
    <citation type="submission" date="2019-06" db="EMBL/GenBank/DDBJ databases">
        <title>Sequencing the genomes of 1000 actinobacteria strains.</title>
        <authorList>
            <person name="Klenk H.-P."/>
        </authorList>
    </citation>
    <scope>NUCLEOTIDE SEQUENCE [LARGE SCALE GENOMIC DNA]</scope>
    <source>
        <strain evidence="3 4">DSM 41649</strain>
    </source>
</reference>
<comment type="caution">
    <text evidence="3">The sequence shown here is derived from an EMBL/GenBank/DDBJ whole genome shotgun (WGS) entry which is preliminary data.</text>
</comment>
<feature type="domain" description="Resolvase/invertase-type recombinase catalytic" evidence="2">
    <location>
        <begin position="6"/>
        <end position="48"/>
    </location>
</feature>
<organism evidence="3 4">
    <name type="scientific">Kitasatospora atroaurantiaca</name>
    <dbReference type="NCBI Taxonomy" id="285545"/>
    <lineage>
        <taxon>Bacteria</taxon>
        <taxon>Bacillati</taxon>
        <taxon>Actinomycetota</taxon>
        <taxon>Actinomycetes</taxon>
        <taxon>Kitasatosporales</taxon>
        <taxon>Streptomycetaceae</taxon>
        <taxon>Kitasatospora</taxon>
    </lineage>
</organism>
<protein>
    <submittedName>
        <fullName evidence="3">Resolvase-like protein</fullName>
    </submittedName>
</protein>
<name>A0A561EJI1_9ACTN</name>